<proteinExistence type="predicted"/>
<feature type="transmembrane region" description="Helical" evidence="6">
    <location>
        <begin position="186"/>
        <end position="209"/>
    </location>
</feature>
<feature type="non-terminal residue" evidence="7">
    <location>
        <position position="219"/>
    </location>
</feature>
<accession>A0ABN9TI32</accession>
<feature type="region of interest" description="Disordered" evidence="5">
    <location>
        <begin position="1"/>
        <end position="29"/>
    </location>
</feature>
<dbReference type="Proteomes" id="UP001189429">
    <property type="component" value="Unassembled WGS sequence"/>
</dbReference>
<keyword evidence="3 6" id="KW-1133">Transmembrane helix</keyword>
<keyword evidence="8" id="KW-1185">Reference proteome</keyword>
<dbReference type="EMBL" id="CAUYUJ010014748">
    <property type="protein sequence ID" value="CAK0845549.1"/>
    <property type="molecule type" value="Genomic_DNA"/>
</dbReference>
<name>A0ABN9TI32_9DINO</name>
<protein>
    <recommendedName>
        <fullName evidence="9">Protein RFT1 homolog</fullName>
    </recommendedName>
</protein>
<reference evidence="7" key="1">
    <citation type="submission" date="2023-10" db="EMBL/GenBank/DDBJ databases">
        <authorList>
            <person name="Chen Y."/>
            <person name="Shah S."/>
            <person name="Dougan E. K."/>
            <person name="Thang M."/>
            <person name="Chan C."/>
        </authorList>
    </citation>
    <scope>NUCLEOTIDE SEQUENCE [LARGE SCALE GENOMIC DNA]</scope>
</reference>
<evidence type="ECO:0000313" key="7">
    <source>
        <dbReference type="EMBL" id="CAK0845549.1"/>
    </source>
</evidence>
<evidence type="ECO:0008006" key="9">
    <source>
        <dbReference type="Google" id="ProtNLM"/>
    </source>
</evidence>
<feature type="non-terminal residue" evidence="7">
    <location>
        <position position="1"/>
    </location>
</feature>
<organism evidence="7 8">
    <name type="scientific">Prorocentrum cordatum</name>
    <dbReference type="NCBI Taxonomy" id="2364126"/>
    <lineage>
        <taxon>Eukaryota</taxon>
        <taxon>Sar</taxon>
        <taxon>Alveolata</taxon>
        <taxon>Dinophyceae</taxon>
        <taxon>Prorocentrales</taxon>
        <taxon>Prorocentraceae</taxon>
        <taxon>Prorocentrum</taxon>
    </lineage>
</organism>
<keyword evidence="2 6" id="KW-0812">Transmembrane</keyword>
<sequence length="219" mass="23401">TDALTGDVERGGLDAREKDPMTPGAAVKASKPEPSAWLASVALVCLTVQNSSAVLVMRYTRATETENEFMPQTAVIMQELLKAFASMLLVLREHGTLSSTFQQKGELAKSCVPAFLYVVQNNLQYLGLSYLPAAIYQLALVLEQGFFHGYTAVTLGSIALQGLRGLLIAIAIRYTDNIMKNIATSLSIVLSAVVSAFVFGTQLTAMFLAGASLVNAAAY</sequence>
<evidence type="ECO:0000313" key="8">
    <source>
        <dbReference type="Proteomes" id="UP001189429"/>
    </source>
</evidence>
<evidence type="ECO:0000256" key="4">
    <source>
        <dbReference type="ARBA" id="ARBA00023136"/>
    </source>
</evidence>
<evidence type="ECO:0000256" key="6">
    <source>
        <dbReference type="SAM" id="Phobius"/>
    </source>
</evidence>
<comment type="subcellular location">
    <subcellularLocation>
        <location evidence="1">Membrane</location>
        <topology evidence="1">Multi-pass membrane protein</topology>
    </subcellularLocation>
</comment>
<dbReference type="Pfam" id="PF04142">
    <property type="entry name" value="Nuc_sug_transp"/>
    <property type="match status" value="1"/>
</dbReference>
<gene>
    <name evidence="7" type="ORF">PCOR1329_LOCUS39319</name>
</gene>
<dbReference type="PANTHER" id="PTHR10231">
    <property type="entry name" value="NUCLEOTIDE-SUGAR TRANSMEMBRANE TRANSPORTER"/>
    <property type="match status" value="1"/>
</dbReference>
<feature type="compositionally biased region" description="Basic and acidic residues" evidence="5">
    <location>
        <begin position="7"/>
        <end position="20"/>
    </location>
</feature>
<evidence type="ECO:0000256" key="5">
    <source>
        <dbReference type="SAM" id="MobiDB-lite"/>
    </source>
</evidence>
<evidence type="ECO:0000256" key="1">
    <source>
        <dbReference type="ARBA" id="ARBA00004141"/>
    </source>
</evidence>
<dbReference type="InterPro" id="IPR007271">
    <property type="entry name" value="Nuc_sug_transpt"/>
</dbReference>
<comment type="caution">
    <text evidence="7">The sequence shown here is derived from an EMBL/GenBank/DDBJ whole genome shotgun (WGS) entry which is preliminary data.</text>
</comment>
<evidence type="ECO:0000256" key="3">
    <source>
        <dbReference type="ARBA" id="ARBA00022989"/>
    </source>
</evidence>
<keyword evidence="4 6" id="KW-0472">Membrane</keyword>
<evidence type="ECO:0000256" key="2">
    <source>
        <dbReference type="ARBA" id="ARBA00022692"/>
    </source>
</evidence>
<feature type="transmembrane region" description="Helical" evidence="6">
    <location>
        <begin position="150"/>
        <end position="174"/>
    </location>
</feature>